<dbReference type="AlphaFoldDB" id="A0A4Y7Q1Z9"/>
<dbReference type="VEuPathDB" id="FungiDB:BD410DRAFT_286833"/>
<reference evidence="1 2" key="1">
    <citation type="submission" date="2018-06" db="EMBL/GenBank/DDBJ databases">
        <title>A transcriptomic atlas of mushroom development highlights an independent origin of complex multicellularity.</title>
        <authorList>
            <consortium name="DOE Joint Genome Institute"/>
            <person name="Krizsan K."/>
            <person name="Almasi E."/>
            <person name="Merenyi Z."/>
            <person name="Sahu N."/>
            <person name="Viragh M."/>
            <person name="Koszo T."/>
            <person name="Mondo S."/>
            <person name="Kiss B."/>
            <person name="Balint B."/>
            <person name="Kues U."/>
            <person name="Barry K."/>
            <person name="Hegedus J.C."/>
            <person name="Henrissat B."/>
            <person name="Johnson J."/>
            <person name="Lipzen A."/>
            <person name="Ohm R."/>
            <person name="Nagy I."/>
            <person name="Pangilinan J."/>
            <person name="Yan J."/>
            <person name="Xiong Y."/>
            <person name="Grigoriev I.V."/>
            <person name="Hibbett D.S."/>
            <person name="Nagy L.G."/>
        </authorList>
    </citation>
    <scope>NUCLEOTIDE SEQUENCE [LARGE SCALE GENOMIC DNA]</scope>
    <source>
        <strain evidence="1 2">SZMC22713</strain>
    </source>
</reference>
<evidence type="ECO:0000313" key="1">
    <source>
        <dbReference type="EMBL" id="TDL21674.1"/>
    </source>
</evidence>
<accession>A0A4Y7Q1Z9</accession>
<gene>
    <name evidence="1" type="ORF">BD410DRAFT_286833</name>
</gene>
<keyword evidence="2" id="KW-1185">Reference proteome</keyword>
<proteinExistence type="predicted"/>
<evidence type="ECO:0000313" key="2">
    <source>
        <dbReference type="Proteomes" id="UP000294933"/>
    </source>
</evidence>
<dbReference type="EMBL" id="ML170179">
    <property type="protein sequence ID" value="TDL21674.1"/>
    <property type="molecule type" value="Genomic_DNA"/>
</dbReference>
<dbReference type="Proteomes" id="UP000294933">
    <property type="component" value="Unassembled WGS sequence"/>
</dbReference>
<protein>
    <submittedName>
        <fullName evidence="1">Uncharacterized protein</fullName>
    </submittedName>
</protein>
<sequence>MRLGAAIAFHDAGFLVFLGPVSNRWRCLSGCVRWLAWFSVCVTQAGVIACYSLHAKIQLAAPAIPLFVLCLQN</sequence>
<name>A0A4Y7Q1Z9_9AGAM</name>
<organism evidence="1 2">
    <name type="scientific">Rickenella mellea</name>
    <dbReference type="NCBI Taxonomy" id="50990"/>
    <lineage>
        <taxon>Eukaryota</taxon>
        <taxon>Fungi</taxon>
        <taxon>Dikarya</taxon>
        <taxon>Basidiomycota</taxon>
        <taxon>Agaricomycotina</taxon>
        <taxon>Agaricomycetes</taxon>
        <taxon>Hymenochaetales</taxon>
        <taxon>Rickenellaceae</taxon>
        <taxon>Rickenella</taxon>
    </lineage>
</organism>